<dbReference type="InterPro" id="IPR006652">
    <property type="entry name" value="Kelch_1"/>
</dbReference>
<organism evidence="2 3">
    <name type="scientific">Immersiella caudata</name>
    <dbReference type="NCBI Taxonomy" id="314043"/>
    <lineage>
        <taxon>Eukaryota</taxon>
        <taxon>Fungi</taxon>
        <taxon>Dikarya</taxon>
        <taxon>Ascomycota</taxon>
        <taxon>Pezizomycotina</taxon>
        <taxon>Sordariomycetes</taxon>
        <taxon>Sordariomycetidae</taxon>
        <taxon>Sordariales</taxon>
        <taxon>Lasiosphaeriaceae</taxon>
        <taxon>Immersiella</taxon>
    </lineage>
</organism>
<dbReference type="SUPFAM" id="SSF50965">
    <property type="entry name" value="Galactose oxidase, central domain"/>
    <property type="match status" value="1"/>
</dbReference>
<evidence type="ECO:0000256" key="1">
    <source>
        <dbReference type="SAM" id="SignalP"/>
    </source>
</evidence>
<dbReference type="InterPro" id="IPR015915">
    <property type="entry name" value="Kelch-typ_b-propeller"/>
</dbReference>
<proteinExistence type="predicted"/>
<evidence type="ECO:0000313" key="2">
    <source>
        <dbReference type="EMBL" id="KAK0623927.1"/>
    </source>
</evidence>
<comment type="caution">
    <text evidence="2">The sequence shown here is derived from an EMBL/GenBank/DDBJ whole genome shotgun (WGS) entry which is preliminary data.</text>
</comment>
<sequence length="346" mass="36158">MKLPLLLSVLPSVHSLSLPRQANPPLGTWSTLAPIPLFPRQEHSTVALSSTSFAILGGIIPTPTGGANTTDLVQLYDIPSNTWKTLAPLPVALNHLNAATIDGKIYVLGGLEVASDGAWRATPKSWVYDPSANAWSAIESMPASEARGSAAVGVYNKQIYLAGGMSVLEPFAGGKQETVDVVSAFDTASGKWLALPETAKKLPEGRDHAGAAVVDMRLYVLGGREKGQGNVKGSVFALSLGRLDVGWRTMKGVMPTARGGVAAAKLGRKVYTFGGEGNTAEGSKGVFNQTEVYDPVKDVWEVSGPMKVPRHGTYAVPVEGKIYVPGGGTQQGAGAVDLLDVFVPAA</sequence>
<dbReference type="AlphaFoldDB" id="A0AA39WYF1"/>
<dbReference type="InterPro" id="IPR011043">
    <property type="entry name" value="Gal_Oxase/kelch_b-propeller"/>
</dbReference>
<evidence type="ECO:0008006" key="4">
    <source>
        <dbReference type="Google" id="ProtNLM"/>
    </source>
</evidence>
<protein>
    <recommendedName>
        <fullName evidence="4">Galactose oxidase</fullName>
    </recommendedName>
</protein>
<dbReference type="PANTHER" id="PTHR45632">
    <property type="entry name" value="LD33804P"/>
    <property type="match status" value="1"/>
</dbReference>
<dbReference type="Gene3D" id="2.120.10.80">
    <property type="entry name" value="Kelch-type beta propeller"/>
    <property type="match status" value="2"/>
</dbReference>
<evidence type="ECO:0000313" key="3">
    <source>
        <dbReference type="Proteomes" id="UP001175000"/>
    </source>
</evidence>
<dbReference type="EMBL" id="JAULSU010000003">
    <property type="protein sequence ID" value="KAK0623927.1"/>
    <property type="molecule type" value="Genomic_DNA"/>
</dbReference>
<dbReference type="Proteomes" id="UP001175000">
    <property type="component" value="Unassembled WGS sequence"/>
</dbReference>
<dbReference type="Pfam" id="PF24681">
    <property type="entry name" value="Kelch_KLHDC2_KLHL20_DRC7"/>
    <property type="match status" value="1"/>
</dbReference>
<dbReference type="Pfam" id="PF01344">
    <property type="entry name" value="Kelch_1"/>
    <property type="match status" value="1"/>
</dbReference>
<keyword evidence="1" id="KW-0732">Signal</keyword>
<name>A0AA39WYF1_9PEZI</name>
<dbReference type="SMART" id="SM00612">
    <property type="entry name" value="Kelch"/>
    <property type="match status" value="4"/>
</dbReference>
<keyword evidence="3" id="KW-1185">Reference proteome</keyword>
<feature type="signal peptide" evidence="1">
    <location>
        <begin position="1"/>
        <end position="15"/>
    </location>
</feature>
<reference evidence="2" key="1">
    <citation type="submission" date="2023-06" db="EMBL/GenBank/DDBJ databases">
        <title>Genome-scale phylogeny and comparative genomics of the fungal order Sordariales.</title>
        <authorList>
            <consortium name="Lawrence Berkeley National Laboratory"/>
            <person name="Hensen N."/>
            <person name="Bonometti L."/>
            <person name="Westerberg I."/>
            <person name="Brannstrom I.O."/>
            <person name="Guillou S."/>
            <person name="Cros-Aarteil S."/>
            <person name="Calhoun S."/>
            <person name="Haridas S."/>
            <person name="Kuo A."/>
            <person name="Mondo S."/>
            <person name="Pangilinan J."/>
            <person name="Riley R."/>
            <person name="Labutti K."/>
            <person name="Andreopoulos B."/>
            <person name="Lipzen A."/>
            <person name="Chen C."/>
            <person name="Yanf M."/>
            <person name="Daum C."/>
            <person name="Ng V."/>
            <person name="Clum A."/>
            <person name="Steindorff A."/>
            <person name="Ohm R."/>
            <person name="Martin F."/>
            <person name="Silar P."/>
            <person name="Natvig D."/>
            <person name="Lalanne C."/>
            <person name="Gautier V."/>
            <person name="Ament-Velasquez S.L."/>
            <person name="Kruys A."/>
            <person name="Hutchinson M.I."/>
            <person name="Powell A.J."/>
            <person name="Barry K."/>
            <person name="Miller A.N."/>
            <person name="Grigoriev I.V."/>
            <person name="Debuchy R."/>
            <person name="Gladieux P."/>
            <person name="Thoren M.H."/>
            <person name="Johannesson H."/>
        </authorList>
    </citation>
    <scope>NUCLEOTIDE SEQUENCE</scope>
    <source>
        <strain evidence="2">CBS 606.72</strain>
    </source>
</reference>
<accession>A0AA39WYF1</accession>
<feature type="chain" id="PRO_5041350693" description="Galactose oxidase" evidence="1">
    <location>
        <begin position="16"/>
        <end position="346"/>
    </location>
</feature>
<gene>
    <name evidence="2" type="ORF">B0T14DRAFT_428787</name>
</gene>